<dbReference type="Proteomes" id="UP000188268">
    <property type="component" value="Unassembled WGS sequence"/>
</dbReference>
<feature type="region of interest" description="Disordered" evidence="1">
    <location>
        <begin position="243"/>
        <end position="264"/>
    </location>
</feature>
<dbReference type="AlphaFoldDB" id="A0A1R3I5Z7"/>
<dbReference type="InterPro" id="IPR025558">
    <property type="entry name" value="DUF4283"/>
</dbReference>
<comment type="caution">
    <text evidence="4">The sequence shown here is derived from an EMBL/GenBank/DDBJ whole genome shotgun (WGS) entry which is preliminary data.</text>
</comment>
<dbReference type="PANTHER" id="PTHR31286:SF167">
    <property type="entry name" value="OS09G0268800 PROTEIN"/>
    <property type="match status" value="1"/>
</dbReference>
<protein>
    <recommendedName>
        <fullName evidence="6">DUF4283 domain-containing protein</fullName>
    </recommendedName>
</protein>
<feature type="compositionally biased region" description="Polar residues" evidence="1">
    <location>
        <begin position="243"/>
        <end position="257"/>
    </location>
</feature>
<evidence type="ECO:0000313" key="4">
    <source>
        <dbReference type="EMBL" id="OMO77990.1"/>
    </source>
</evidence>
<dbReference type="STRING" id="210143.A0A1R3I5Z7"/>
<dbReference type="OMA" id="CHEPLME"/>
<feature type="domain" description="Zinc knuckle CX2CX4HX4C" evidence="3">
    <location>
        <begin position="187"/>
        <end position="217"/>
    </location>
</feature>
<sequence>MAGALSNLCSKMSLQEDGRQKIVLEQEWFDETEGAMSWFYIIGKLFSKWQQNVEVLQNVMAQASRVVQGFQVKEVGDRLFVFQFKDDIEKDIVLVNQPWNFNKALLALNDYDGFLEPENVIFDTTPFWVRAYGLPLRMMNEKVGIAVGEAMGPVLEVDEDWGLYLRIRIQVNILQSLLDDIVISTPNGDAVVEFYYEQLPDYCWVCGLVDHQETDCPVVVVMRQSQGRVVKKYSRRLKAETLNLRSTRGPSSESSQGSHRRGALGPSVLPVLRARMADNCVPNRDDAIKSTTGIGVDFRNHVDSMLLRGKQVARAVTYEEASCEIISRMEARNVEQVPHLQGNQEKVGNVEGDKAVNRGLMEGDVEESSGETPSTVAAKLLEKNLTCSCSSLQIKKDSTGPIMNQEIPGIGLPALGPLSREVALAEGDMGSTNLGLESDAAAYANPVGNHNTLKASKNLASNVDSYDPSSPFIFGAGSSGVRKVRKRKKAVKVSEEHSCDLLCHEPLMEAGSKRSNVLVMLQESVFGGSNVKRSRESAMDIETHGETGSENDDVAVHAVAGISTDNVEAAEVAEDHLCRGK</sequence>
<evidence type="ECO:0000313" key="5">
    <source>
        <dbReference type="Proteomes" id="UP000188268"/>
    </source>
</evidence>
<feature type="domain" description="DUF4283" evidence="2">
    <location>
        <begin position="40"/>
        <end position="117"/>
    </location>
</feature>
<organism evidence="4 5">
    <name type="scientific">Corchorus capsularis</name>
    <name type="common">Jute</name>
    <dbReference type="NCBI Taxonomy" id="210143"/>
    <lineage>
        <taxon>Eukaryota</taxon>
        <taxon>Viridiplantae</taxon>
        <taxon>Streptophyta</taxon>
        <taxon>Embryophyta</taxon>
        <taxon>Tracheophyta</taxon>
        <taxon>Spermatophyta</taxon>
        <taxon>Magnoliopsida</taxon>
        <taxon>eudicotyledons</taxon>
        <taxon>Gunneridae</taxon>
        <taxon>Pentapetalae</taxon>
        <taxon>rosids</taxon>
        <taxon>malvids</taxon>
        <taxon>Malvales</taxon>
        <taxon>Malvaceae</taxon>
        <taxon>Grewioideae</taxon>
        <taxon>Apeibeae</taxon>
        <taxon>Corchorus</taxon>
    </lineage>
</organism>
<dbReference type="InterPro" id="IPR025836">
    <property type="entry name" value="Zn_knuckle_CX2CX4HX4C"/>
</dbReference>
<evidence type="ECO:0000259" key="3">
    <source>
        <dbReference type="Pfam" id="PF14392"/>
    </source>
</evidence>
<evidence type="ECO:0000259" key="2">
    <source>
        <dbReference type="Pfam" id="PF14111"/>
    </source>
</evidence>
<accession>A0A1R3I5Z7</accession>
<gene>
    <name evidence="4" type="ORF">CCACVL1_14715</name>
</gene>
<reference evidence="4 5" key="1">
    <citation type="submission" date="2013-09" db="EMBL/GenBank/DDBJ databases">
        <title>Corchorus capsularis genome sequencing.</title>
        <authorList>
            <person name="Alam M."/>
            <person name="Haque M.S."/>
            <person name="Islam M.S."/>
            <person name="Emdad E.M."/>
            <person name="Islam M.M."/>
            <person name="Ahmed B."/>
            <person name="Halim A."/>
            <person name="Hossen Q.M.M."/>
            <person name="Hossain M.Z."/>
            <person name="Ahmed R."/>
            <person name="Khan M.M."/>
            <person name="Islam R."/>
            <person name="Rashid M.M."/>
            <person name="Khan S.A."/>
            <person name="Rahman M.S."/>
            <person name="Alam M."/>
        </authorList>
    </citation>
    <scope>NUCLEOTIDE SEQUENCE [LARGE SCALE GENOMIC DNA]</scope>
    <source>
        <strain evidence="5">cv. CVL-1</strain>
        <tissue evidence="4">Whole seedling</tissue>
    </source>
</reference>
<dbReference type="InterPro" id="IPR040256">
    <property type="entry name" value="At4g02000-like"/>
</dbReference>
<keyword evidence="5" id="KW-1185">Reference proteome</keyword>
<proteinExistence type="predicted"/>
<name>A0A1R3I5Z7_COCAP</name>
<evidence type="ECO:0000256" key="1">
    <source>
        <dbReference type="SAM" id="MobiDB-lite"/>
    </source>
</evidence>
<dbReference type="PANTHER" id="PTHR31286">
    <property type="entry name" value="GLYCINE-RICH CELL WALL STRUCTURAL PROTEIN 1.8-LIKE"/>
    <property type="match status" value="1"/>
</dbReference>
<dbReference type="OrthoDB" id="10533812at2759"/>
<dbReference type="Gramene" id="OMO77990">
    <property type="protein sequence ID" value="OMO77990"/>
    <property type="gene ID" value="CCACVL1_14715"/>
</dbReference>
<evidence type="ECO:0008006" key="6">
    <source>
        <dbReference type="Google" id="ProtNLM"/>
    </source>
</evidence>
<dbReference type="EMBL" id="AWWV01010635">
    <property type="protein sequence ID" value="OMO77990.1"/>
    <property type="molecule type" value="Genomic_DNA"/>
</dbReference>
<dbReference type="Pfam" id="PF14392">
    <property type="entry name" value="zf-CCHC_4"/>
    <property type="match status" value="1"/>
</dbReference>
<dbReference type="Pfam" id="PF14111">
    <property type="entry name" value="DUF4283"/>
    <property type="match status" value="1"/>
</dbReference>